<dbReference type="InterPro" id="IPR029753">
    <property type="entry name" value="D-isomer_DH_CS"/>
</dbReference>
<dbReference type="InParanoid" id="A0A067MC27"/>
<dbReference type="OrthoDB" id="9991913at2759"/>
<evidence type="ECO:0000259" key="4">
    <source>
        <dbReference type="Pfam" id="PF02826"/>
    </source>
</evidence>
<dbReference type="GO" id="GO:0005829">
    <property type="term" value="C:cytosol"/>
    <property type="evidence" value="ECO:0007669"/>
    <property type="project" value="TreeGrafter"/>
</dbReference>
<dbReference type="Pfam" id="PF02826">
    <property type="entry name" value="2-Hacid_dh_C"/>
    <property type="match status" value="1"/>
</dbReference>
<evidence type="ECO:0000313" key="5">
    <source>
        <dbReference type="EMBL" id="KDQ09422.1"/>
    </source>
</evidence>
<accession>A0A067MC27</accession>
<protein>
    <recommendedName>
        <fullName evidence="7">Glyoxylate reductase</fullName>
    </recommendedName>
</protein>
<dbReference type="PANTHER" id="PTHR10996">
    <property type="entry name" value="2-HYDROXYACID DEHYDROGENASE-RELATED"/>
    <property type="match status" value="1"/>
</dbReference>
<dbReference type="PROSITE" id="PS00671">
    <property type="entry name" value="D_2_HYDROXYACID_DH_3"/>
    <property type="match status" value="1"/>
</dbReference>
<dbReference type="InterPro" id="IPR036291">
    <property type="entry name" value="NAD(P)-bd_dom_sf"/>
</dbReference>
<dbReference type="PANTHER" id="PTHR10996:SF277">
    <property type="entry name" value="GLYOXYLATE REDUCTASE_HYDROXYPYRUVATE REDUCTASE"/>
    <property type="match status" value="1"/>
</dbReference>
<dbReference type="GO" id="GO:0030267">
    <property type="term" value="F:glyoxylate reductase (NADPH) activity"/>
    <property type="evidence" value="ECO:0007669"/>
    <property type="project" value="TreeGrafter"/>
</dbReference>
<dbReference type="Gene3D" id="3.40.50.720">
    <property type="entry name" value="NAD(P)-binding Rossmann-like Domain"/>
    <property type="match status" value="2"/>
</dbReference>
<dbReference type="SUPFAM" id="SSF51735">
    <property type="entry name" value="NAD(P)-binding Rossmann-fold domains"/>
    <property type="match status" value="1"/>
</dbReference>
<dbReference type="InterPro" id="IPR006139">
    <property type="entry name" value="D-isomer_2_OHA_DH_cat_dom"/>
</dbReference>
<sequence length="350" mass="37548">MSHLKVVVTRNIGAAALDILNQQKGLNVVLWDSEDRVVEKDWLDANIKDAHGLLVVFTEKINEELVTKAGPNLKAVSTMSVGVDHVELPVLAKRGIKLGYTPNVLTDAVADISVMLALMASRNVGQAISIAQEGKWPGLPWSPFGFCGPQISTSSAMGLPTPRTITAGFLGFGRIARATLNRLIGFGITHALYTDSGKNTDPDEEHEKKDFSIPVTRAKDFMQVARESDIVFVLTPGGKETYHLVGEEFLQAMKSTAVLINPSRGTVVDSDALAKACREGWIWGAGVDVIEGEPNVGSDHPLIKEPRCVVLPHIGSATTETRTAMARLAAENVVAGVLGQPLPAEYPVSQ</sequence>
<dbReference type="STRING" id="930990.A0A067MC27"/>
<dbReference type="HOGENOM" id="CLU_019796_1_2_1"/>
<dbReference type="AlphaFoldDB" id="A0A067MC27"/>
<keyword evidence="6" id="KW-1185">Reference proteome</keyword>
<dbReference type="EMBL" id="KL198078">
    <property type="protein sequence ID" value="KDQ09422.1"/>
    <property type="molecule type" value="Genomic_DNA"/>
</dbReference>
<feature type="domain" description="D-isomer specific 2-hydroxyacid dehydrogenase NAD-binding" evidence="4">
    <location>
        <begin position="114"/>
        <end position="315"/>
    </location>
</feature>
<dbReference type="Pfam" id="PF00389">
    <property type="entry name" value="2-Hacid_dh"/>
    <property type="match status" value="1"/>
</dbReference>
<name>A0A067MC27_BOTB1</name>
<dbReference type="GO" id="GO:0051287">
    <property type="term" value="F:NAD binding"/>
    <property type="evidence" value="ECO:0007669"/>
    <property type="project" value="InterPro"/>
</dbReference>
<dbReference type="GO" id="GO:0016618">
    <property type="term" value="F:hydroxypyruvate reductase [NAD(P)H] activity"/>
    <property type="evidence" value="ECO:0007669"/>
    <property type="project" value="TreeGrafter"/>
</dbReference>
<proteinExistence type="inferred from homology"/>
<comment type="similarity">
    <text evidence="2">Belongs to the D-isomer specific 2-hydroxyacid dehydrogenase family.</text>
</comment>
<gene>
    <name evidence="5" type="ORF">BOTBODRAFT_37002</name>
</gene>
<evidence type="ECO:0000256" key="2">
    <source>
        <dbReference type="RuleBase" id="RU003719"/>
    </source>
</evidence>
<dbReference type="CDD" id="cd05301">
    <property type="entry name" value="GDH"/>
    <property type="match status" value="1"/>
</dbReference>
<dbReference type="InterPro" id="IPR006140">
    <property type="entry name" value="D-isomer_DH_NAD-bd"/>
</dbReference>
<dbReference type="SUPFAM" id="SSF52283">
    <property type="entry name" value="Formate/glycerate dehydrogenase catalytic domain-like"/>
    <property type="match status" value="1"/>
</dbReference>
<evidence type="ECO:0000256" key="1">
    <source>
        <dbReference type="ARBA" id="ARBA00023002"/>
    </source>
</evidence>
<reference evidence="6" key="1">
    <citation type="journal article" date="2014" name="Proc. Natl. Acad. Sci. U.S.A.">
        <title>Extensive sampling of basidiomycete genomes demonstrates inadequacy of the white-rot/brown-rot paradigm for wood decay fungi.</title>
        <authorList>
            <person name="Riley R."/>
            <person name="Salamov A.A."/>
            <person name="Brown D.W."/>
            <person name="Nagy L.G."/>
            <person name="Floudas D."/>
            <person name="Held B.W."/>
            <person name="Levasseur A."/>
            <person name="Lombard V."/>
            <person name="Morin E."/>
            <person name="Otillar R."/>
            <person name="Lindquist E.A."/>
            <person name="Sun H."/>
            <person name="LaButti K.M."/>
            <person name="Schmutz J."/>
            <person name="Jabbour D."/>
            <person name="Luo H."/>
            <person name="Baker S.E."/>
            <person name="Pisabarro A.G."/>
            <person name="Walton J.D."/>
            <person name="Blanchette R.A."/>
            <person name="Henrissat B."/>
            <person name="Martin F."/>
            <person name="Cullen D."/>
            <person name="Hibbett D.S."/>
            <person name="Grigoriev I.V."/>
        </authorList>
    </citation>
    <scope>NUCLEOTIDE SEQUENCE [LARGE SCALE GENOMIC DNA]</scope>
    <source>
        <strain evidence="6">FD-172 SS1</strain>
    </source>
</reference>
<dbReference type="Proteomes" id="UP000027195">
    <property type="component" value="Unassembled WGS sequence"/>
</dbReference>
<evidence type="ECO:0008006" key="7">
    <source>
        <dbReference type="Google" id="ProtNLM"/>
    </source>
</evidence>
<evidence type="ECO:0000259" key="3">
    <source>
        <dbReference type="Pfam" id="PF00389"/>
    </source>
</evidence>
<organism evidence="5 6">
    <name type="scientific">Botryobasidium botryosum (strain FD-172 SS1)</name>
    <dbReference type="NCBI Taxonomy" id="930990"/>
    <lineage>
        <taxon>Eukaryota</taxon>
        <taxon>Fungi</taxon>
        <taxon>Dikarya</taxon>
        <taxon>Basidiomycota</taxon>
        <taxon>Agaricomycotina</taxon>
        <taxon>Agaricomycetes</taxon>
        <taxon>Cantharellales</taxon>
        <taxon>Botryobasidiaceae</taxon>
        <taxon>Botryobasidium</taxon>
    </lineage>
</organism>
<evidence type="ECO:0000313" key="6">
    <source>
        <dbReference type="Proteomes" id="UP000027195"/>
    </source>
</evidence>
<dbReference type="InterPro" id="IPR050223">
    <property type="entry name" value="D-isomer_2-hydroxyacid_DH"/>
</dbReference>
<feature type="domain" description="D-isomer specific 2-hydroxyacid dehydrogenase catalytic" evidence="3">
    <location>
        <begin position="6"/>
        <end position="343"/>
    </location>
</feature>
<keyword evidence="1 2" id="KW-0560">Oxidoreductase</keyword>